<dbReference type="GO" id="GO:0005829">
    <property type="term" value="C:cytosol"/>
    <property type="evidence" value="ECO:0007669"/>
    <property type="project" value="TreeGrafter"/>
</dbReference>
<dbReference type="GO" id="GO:0008641">
    <property type="term" value="F:ubiquitin-like modifier activating enzyme activity"/>
    <property type="evidence" value="ECO:0007669"/>
    <property type="project" value="InterPro"/>
</dbReference>
<proteinExistence type="predicted"/>
<organism evidence="2 3">
    <name type="scientific">Xenorhabdus eapokensis</name>
    <dbReference type="NCBI Taxonomy" id="1873482"/>
    <lineage>
        <taxon>Bacteria</taxon>
        <taxon>Pseudomonadati</taxon>
        <taxon>Pseudomonadota</taxon>
        <taxon>Gammaproteobacteria</taxon>
        <taxon>Enterobacterales</taxon>
        <taxon>Morganellaceae</taxon>
        <taxon>Xenorhabdus</taxon>
    </lineage>
</organism>
<dbReference type="Pfam" id="PF00899">
    <property type="entry name" value="ThiF"/>
    <property type="match status" value="1"/>
</dbReference>
<feature type="domain" description="THIF-type NAD/FAD binding fold" evidence="1">
    <location>
        <begin position="111"/>
        <end position="168"/>
    </location>
</feature>
<dbReference type="GO" id="GO:0004792">
    <property type="term" value="F:thiosulfate-cyanide sulfurtransferase activity"/>
    <property type="evidence" value="ECO:0007669"/>
    <property type="project" value="TreeGrafter"/>
</dbReference>
<dbReference type="EMBL" id="MKGQ01000098">
    <property type="protein sequence ID" value="OKO98141.1"/>
    <property type="molecule type" value="Genomic_DNA"/>
</dbReference>
<sequence length="169" mass="19036">MKKKEIKYILSKNTYVGFLGRKCVFSIGNRQEVFNNEEEYIPILKASVIWKEANTIESVVGELVKDGLTLEKSVSATNYLIEKHHVVYDDPIKLDRYSRHYLYYGGWSYNPNDVQEKISSSHVIVLGCGGIGNHIAINLATAGVGELTLVDDDLIELSNLTRCSTFEES</sequence>
<dbReference type="InterPro" id="IPR045886">
    <property type="entry name" value="ThiF/MoeB/HesA"/>
</dbReference>
<gene>
    <name evidence="2" type="ORF">Xedl_03871</name>
</gene>
<dbReference type="STRING" id="1873482.Xedl_03871"/>
<evidence type="ECO:0000313" key="2">
    <source>
        <dbReference type="EMBL" id="OKO98141.1"/>
    </source>
</evidence>
<dbReference type="GO" id="GO:0016779">
    <property type="term" value="F:nucleotidyltransferase activity"/>
    <property type="evidence" value="ECO:0007669"/>
    <property type="project" value="TreeGrafter"/>
</dbReference>
<dbReference type="OrthoDB" id="9804286at2"/>
<dbReference type="SUPFAM" id="SSF69572">
    <property type="entry name" value="Activating enzymes of the ubiquitin-like proteins"/>
    <property type="match status" value="1"/>
</dbReference>
<dbReference type="Gene3D" id="3.40.50.720">
    <property type="entry name" value="NAD(P)-binding Rossmann-like Domain"/>
    <property type="match status" value="1"/>
</dbReference>
<accession>A0A1Q5TD48</accession>
<dbReference type="InterPro" id="IPR035985">
    <property type="entry name" value="Ubiquitin-activating_enz"/>
</dbReference>
<protein>
    <submittedName>
        <fullName evidence="2">QbsC</fullName>
    </submittedName>
</protein>
<evidence type="ECO:0000313" key="3">
    <source>
        <dbReference type="Proteomes" id="UP000186268"/>
    </source>
</evidence>
<reference evidence="2 3" key="1">
    <citation type="submission" date="2016-09" db="EMBL/GenBank/DDBJ databases">
        <title>Xenorhabdus thuongxuanensis sp. nov. and Xenorhabdus eapokensis sp. nov., isolated from Steinernema species.</title>
        <authorList>
            <person name="Kaempfer P."/>
            <person name="Tobias N.J."/>
            <person name="Phan Ke L."/>
            <person name="Bode H.B."/>
            <person name="Glaeser S.P."/>
        </authorList>
    </citation>
    <scope>NUCLEOTIDE SEQUENCE [LARGE SCALE GENOMIC DNA]</scope>
    <source>
        <strain evidence="2 3">DL20</strain>
    </source>
</reference>
<evidence type="ECO:0000259" key="1">
    <source>
        <dbReference type="Pfam" id="PF00899"/>
    </source>
</evidence>
<dbReference type="AlphaFoldDB" id="A0A1Q5TD48"/>
<keyword evidence="3" id="KW-1185">Reference proteome</keyword>
<name>A0A1Q5TD48_9GAMM</name>
<dbReference type="PANTHER" id="PTHR10953">
    <property type="entry name" value="UBIQUITIN-ACTIVATING ENZYME E1"/>
    <property type="match status" value="1"/>
</dbReference>
<dbReference type="PANTHER" id="PTHR10953:SF240">
    <property type="entry name" value="SULFUR CARRIER PROTEIN THIS ADENYLYLTRANSFERASE"/>
    <property type="match status" value="1"/>
</dbReference>
<dbReference type="InterPro" id="IPR000594">
    <property type="entry name" value="ThiF_NAD_FAD-bd"/>
</dbReference>
<dbReference type="RefSeq" id="WP_074025354.1">
    <property type="nucleotide sequence ID" value="NZ_CAWNAG010000211.1"/>
</dbReference>
<dbReference type="Proteomes" id="UP000186268">
    <property type="component" value="Unassembled WGS sequence"/>
</dbReference>
<comment type="caution">
    <text evidence="2">The sequence shown here is derived from an EMBL/GenBank/DDBJ whole genome shotgun (WGS) entry which is preliminary data.</text>
</comment>
<dbReference type="GO" id="GO:0008146">
    <property type="term" value="F:sulfotransferase activity"/>
    <property type="evidence" value="ECO:0007669"/>
    <property type="project" value="TreeGrafter"/>
</dbReference>